<dbReference type="Pfam" id="PF00232">
    <property type="entry name" value="Glyco_hydro_1"/>
    <property type="match status" value="1"/>
</dbReference>
<evidence type="ECO:0000313" key="6">
    <source>
        <dbReference type="Proteomes" id="UP000634136"/>
    </source>
</evidence>
<dbReference type="OrthoDB" id="65569at2759"/>
<keyword evidence="2" id="KW-0378">Hydrolase</keyword>
<dbReference type="PANTHER" id="PTHR10353:SF137">
    <property type="entry name" value="MYROSINASE 3-RELATED"/>
    <property type="match status" value="1"/>
</dbReference>
<dbReference type="PANTHER" id="PTHR10353">
    <property type="entry name" value="GLYCOSYL HYDROLASE"/>
    <property type="match status" value="1"/>
</dbReference>
<dbReference type="Proteomes" id="UP000634136">
    <property type="component" value="Unassembled WGS sequence"/>
</dbReference>
<dbReference type="AlphaFoldDB" id="A0A835CJP6"/>
<dbReference type="SUPFAM" id="SSF51445">
    <property type="entry name" value="(Trans)glycosidases"/>
    <property type="match status" value="1"/>
</dbReference>
<evidence type="ECO:0000256" key="4">
    <source>
        <dbReference type="RuleBase" id="RU003690"/>
    </source>
</evidence>
<protein>
    <submittedName>
        <fullName evidence="5">Beta-glucosidase 12-like</fullName>
    </submittedName>
</protein>
<dbReference type="Gene3D" id="3.20.20.80">
    <property type="entry name" value="Glycosidases"/>
    <property type="match status" value="1"/>
</dbReference>
<evidence type="ECO:0000256" key="3">
    <source>
        <dbReference type="ARBA" id="ARBA00023295"/>
    </source>
</evidence>
<dbReference type="EMBL" id="JAAIUW010000001">
    <property type="protein sequence ID" value="KAF7844829.1"/>
    <property type="molecule type" value="Genomic_DNA"/>
</dbReference>
<dbReference type="GO" id="GO:0005975">
    <property type="term" value="P:carbohydrate metabolic process"/>
    <property type="evidence" value="ECO:0007669"/>
    <property type="project" value="InterPro"/>
</dbReference>
<gene>
    <name evidence="5" type="ORF">G2W53_001734</name>
</gene>
<keyword evidence="3" id="KW-0326">Glycosidase</keyword>
<reference evidence="5" key="1">
    <citation type="submission" date="2020-09" db="EMBL/GenBank/DDBJ databases">
        <title>Genome-Enabled Discovery of Anthraquinone Biosynthesis in Senna tora.</title>
        <authorList>
            <person name="Kang S.-H."/>
            <person name="Pandey R.P."/>
            <person name="Lee C.-M."/>
            <person name="Sim J.-S."/>
            <person name="Jeong J.-T."/>
            <person name="Choi B.-S."/>
            <person name="Jung M."/>
            <person name="Ginzburg D."/>
            <person name="Zhao K."/>
            <person name="Won S.Y."/>
            <person name="Oh T.-J."/>
            <person name="Yu Y."/>
            <person name="Kim N.-H."/>
            <person name="Lee O.R."/>
            <person name="Lee T.-H."/>
            <person name="Bashyal P."/>
            <person name="Kim T.-S."/>
            <person name="Lee W.-H."/>
            <person name="Kawkins C."/>
            <person name="Kim C.-K."/>
            <person name="Kim J.S."/>
            <person name="Ahn B.O."/>
            <person name="Rhee S.Y."/>
            <person name="Sohng J.K."/>
        </authorList>
    </citation>
    <scope>NUCLEOTIDE SEQUENCE</scope>
    <source>
        <tissue evidence="5">Leaf</tissue>
    </source>
</reference>
<evidence type="ECO:0000256" key="2">
    <source>
        <dbReference type="ARBA" id="ARBA00022801"/>
    </source>
</evidence>
<proteinExistence type="inferred from homology"/>
<keyword evidence="6" id="KW-1185">Reference proteome</keyword>
<organism evidence="5 6">
    <name type="scientific">Senna tora</name>
    <dbReference type="NCBI Taxonomy" id="362788"/>
    <lineage>
        <taxon>Eukaryota</taxon>
        <taxon>Viridiplantae</taxon>
        <taxon>Streptophyta</taxon>
        <taxon>Embryophyta</taxon>
        <taxon>Tracheophyta</taxon>
        <taxon>Spermatophyta</taxon>
        <taxon>Magnoliopsida</taxon>
        <taxon>eudicotyledons</taxon>
        <taxon>Gunneridae</taxon>
        <taxon>Pentapetalae</taxon>
        <taxon>rosids</taxon>
        <taxon>fabids</taxon>
        <taxon>Fabales</taxon>
        <taxon>Fabaceae</taxon>
        <taxon>Caesalpinioideae</taxon>
        <taxon>Cassia clade</taxon>
        <taxon>Senna</taxon>
    </lineage>
</organism>
<comment type="caution">
    <text evidence="5">The sequence shown here is derived from an EMBL/GenBank/DDBJ whole genome shotgun (WGS) entry which is preliminary data.</text>
</comment>
<dbReference type="GO" id="GO:0008422">
    <property type="term" value="F:beta-glucosidase activity"/>
    <property type="evidence" value="ECO:0007669"/>
    <property type="project" value="TreeGrafter"/>
</dbReference>
<comment type="similarity">
    <text evidence="1 4">Belongs to the glycosyl hydrolase 1 family.</text>
</comment>
<accession>A0A835CJP6</accession>
<evidence type="ECO:0000313" key="5">
    <source>
        <dbReference type="EMBL" id="KAF7844829.1"/>
    </source>
</evidence>
<dbReference type="InterPro" id="IPR001360">
    <property type="entry name" value="Glyco_hydro_1"/>
</dbReference>
<dbReference type="InterPro" id="IPR017853">
    <property type="entry name" value="GH"/>
</dbReference>
<sequence length="171" mass="18908">MKKETGFNAYRFSISCSRILPSGNLKEGVNREGITYYNNLINELLSKGIQPFITLFHWDLPQALEDEYGGFLSPRIVVKITLNEPLSFTVGGYANGGSPPGCTLPDSCSCCSNFSEGSNWNNLQILVGLCHYPNQMLTRRQQPGVLLACMTGVDEVNDGKRSLDDSMRIGY</sequence>
<name>A0A835CJP6_9FABA</name>
<evidence type="ECO:0000256" key="1">
    <source>
        <dbReference type="ARBA" id="ARBA00010838"/>
    </source>
</evidence>